<evidence type="ECO:0000313" key="4">
    <source>
        <dbReference type="Proteomes" id="UP001172457"/>
    </source>
</evidence>
<dbReference type="PANTHER" id="PTHR37198:SF1">
    <property type="entry name" value="NUCLEOLIN"/>
    <property type="match status" value="1"/>
</dbReference>
<evidence type="ECO:0000256" key="2">
    <source>
        <dbReference type="SAM" id="Phobius"/>
    </source>
</evidence>
<dbReference type="AlphaFoldDB" id="A0AA38WQB3"/>
<comment type="caution">
    <text evidence="3">The sequence shown here is derived from an EMBL/GenBank/DDBJ whole genome shotgun (WGS) entry which is preliminary data.</text>
</comment>
<sequence>MEDPPNSESSSGMLKWMLNKGYGIGTKMVITGIVVSSAPLVLPPLVVFSAMGVAFSVPFGFVFATYACTNKLMTKLLPTPEAPSLLLDQEKQQLEDIKQGIECLDDFRQIDQGGGIVDEKGYYTDQRIGCIEEERADEITFDLAGDGYGKNMEASMTTSVDGNVVQVDERIKDVDHGVVEMRVRLNGHGDECMSKGTRKMLETILRRDDDDDSLEEERRKGDETEEIVRGSIGLLEKIRDQGRREILNDSATEKKAVERESKNNRNMGTQDKSSENEDAISKMKKERQFTHAEVDARGTENVSGLGLFNEGNTSMNLESLEAGDKTNERTANDNVDVEGVMSFKPPPLDSNYVTVASTTVTKTPTREANLDEEKIWENIGAMRAIVGYKAPSEATYVGELKALFAFTGVEPPASFKGDSDLDEVNANLKFLMSIVGV</sequence>
<gene>
    <name evidence="3" type="ORF">OSB04_012918</name>
</gene>
<evidence type="ECO:0000256" key="1">
    <source>
        <dbReference type="SAM" id="MobiDB-lite"/>
    </source>
</evidence>
<accession>A0AA38WQB3</accession>
<keyword evidence="2" id="KW-0812">Transmembrane</keyword>
<keyword evidence="2" id="KW-1133">Transmembrane helix</keyword>
<organism evidence="3 4">
    <name type="scientific">Centaurea solstitialis</name>
    <name type="common">yellow star-thistle</name>
    <dbReference type="NCBI Taxonomy" id="347529"/>
    <lineage>
        <taxon>Eukaryota</taxon>
        <taxon>Viridiplantae</taxon>
        <taxon>Streptophyta</taxon>
        <taxon>Embryophyta</taxon>
        <taxon>Tracheophyta</taxon>
        <taxon>Spermatophyta</taxon>
        <taxon>Magnoliopsida</taxon>
        <taxon>eudicotyledons</taxon>
        <taxon>Gunneridae</taxon>
        <taxon>Pentapetalae</taxon>
        <taxon>asterids</taxon>
        <taxon>campanulids</taxon>
        <taxon>Asterales</taxon>
        <taxon>Asteraceae</taxon>
        <taxon>Carduoideae</taxon>
        <taxon>Cardueae</taxon>
        <taxon>Centaureinae</taxon>
        <taxon>Centaurea</taxon>
    </lineage>
</organism>
<feature type="compositionally biased region" description="Basic and acidic residues" evidence="1">
    <location>
        <begin position="246"/>
        <end position="263"/>
    </location>
</feature>
<protein>
    <submittedName>
        <fullName evidence="3">Uncharacterized protein</fullName>
    </submittedName>
</protein>
<dbReference type="EMBL" id="JARYMX010000003">
    <property type="protein sequence ID" value="KAJ9558304.1"/>
    <property type="molecule type" value="Genomic_DNA"/>
</dbReference>
<keyword evidence="4" id="KW-1185">Reference proteome</keyword>
<evidence type="ECO:0000313" key="3">
    <source>
        <dbReference type="EMBL" id="KAJ9558304.1"/>
    </source>
</evidence>
<name>A0AA38WQB3_9ASTR</name>
<proteinExistence type="predicted"/>
<feature type="compositionally biased region" description="Basic and acidic residues" evidence="1">
    <location>
        <begin position="272"/>
        <end position="298"/>
    </location>
</feature>
<reference evidence="3" key="1">
    <citation type="submission" date="2023-03" db="EMBL/GenBank/DDBJ databases">
        <title>Chromosome-scale reference genome and RAD-based genetic map of yellow starthistle (Centaurea solstitialis) reveal putative structural variation and QTLs associated with invader traits.</title>
        <authorList>
            <person name="Reatini B."/>
            <person name="Cang F.A."/>
            <person name="Jiang Q."/>
            <person name="Mckibben M.T.W."/>
            <person name="Barker M.S."/>
            <person name="Rieseberg L.H."/>
            <person name="Dlugosch K.M."/>
        </authorList>
    </citation>
    <scope>NUCLEOTIDE SEQUENCE</scope>
    <source>
        <strain evidence="3">CAN-66</strain>
        <tissue evidence="3">Leaf</tissue>
    </source>
</reference>
<feature type="non-terminal residue" evidence="3">
    <location>
        <position position="1"/>
    </location>
</feature>
<dbReference type="PANTHER" id="PTHR37198">
    <property type="entry name" value="NUCLEOLIN"/>
    <property type="match status" value="1"/>
</dbReference>
<feature type="transmembrane region" description="Helical" evidence="2">
    <location>
        <begin position="21"/>
        <end position="42"/>
    </location>
</feature>
<feature type="transmembrane region" description="Helical" evidence="2">
    <location>
        <begin position="48"/>
        <end position="68"/>
    </location>
</feature>
<dbReference type="Proteomes" id="UP001172457">
    <property type="component" value="Chromosome 3"/>
</dbReference>
<keyword evidence="2" id="KW-0472">Membrane</keyword>
<feature type="region of interest" description="Disordered" evidence="1">
    <location>
        <begin position="246"/>
        <end position="311"/>
    </location>
</feature>